<evidence type="ECO:0000313" key="6">
    <source>
        <dbReference type="EMBL" id="GAI86124.1"/>
    </source>
</evidence>
<comment type="cofactor">
    <cofactor evidence="1">
        <name>pyridoxal 5'-phosphate</name>
        <dbReference type="ChEBI" id="CHEBI:597326"/>
    </cofactor>
</comment>
<sequence>MLKETGDINFAGIDTGLNHLIRPMFYGAYHKIDNISNPDGPLKNYQVVGYICETDNFAEDRPLPEVREGDLIVIRNAGAYCYEMASNYNSRFRPAEVLYRDGKLSLIRRRETMEDLLRTQLF</sequence>
<keyword evidence="2" id="KW-0210">Decarboxylase</keyword>
<keyword evidence="3" id="KW-0663">Pyridoxal phosphate</keyword>
<comment type="caution">
    <text evidence="6">The sequence shown here is derived from an EMBL/GenBank/DDBJ whole genome shotgun (WGS) entry which is preliminary data.</text>
</comment>
<dbReference type="PANTHER" id="PTHR43727">
    <property type="entry name" value="DIAMINOPIMELATE DECARBOXYLASE"/>
    <property type="match status" value="1"/>
</dbReference>
<dbReference type="AlphaFoldDB" id="X1U1G6"/>
<reference evidence="6" key="1">
    <citation type="journal article" date="2014" name="Front. Microbiol.">
        <title>High frequency of phylogenetically diverse reductive dehalogenase-homologous genes in deep subseafloor sedimentary metagenomes.</title>
        <authorList>
            <person name="Kawai M."/>
            <person name="Futagami T."/>
            <person name="Toyoda A."/>
            <person name="Takaki Y."/>
            <person name="Nishi S."/>
            <person name="Hori S."/>
            <person name="Arai W."/>
            <person name="Tsubouchi T."/>
            <person name="Morono Y."/>
            <person name="Uchiyama I."/>
            <person name="Ito T."/>
            <person name="Fujiyama A."/>
            <person name="Inagaki F."/>
            <person name="Takami H."/>
        </authorList>
    </citation>
    <scope>NUCLEOTIDE SEQUENCE</scope>
    <source>
        <strain evidence="6">Expedition CK06-06</strain>
    </source>
</reference>
<dbReference type="Pfam" id="PF00278">
    <property type="entry name" value="Orn_DAP_Arg_deC"/>
    <property type="match status" value="1"/>
</dbReference>
<evidence type="ECO:0000259" key="5">
    <source>
        <dbReference type="Pfam" id="PF00278"/>
    </source>
</evidence>
<dbReference type="SUPFAM" id="SSF50621">
    <property type="entry name" value="Alanine racemase C-terminal domain-like"/>
    <property type="match status" value="1"/>
</dbReference>
<dbReference type="InterPro" id="IPR022643">
    <property type="entry name" value="De-COase2_C"/>
</dbReference>
<proteinExistence type="predicted"/>
<evidence type="ECO:0000256" key="3">
    <source>
        <dbReference type="ARBA" id="ARBA00022898"/>
    </source>
</evidence>
<dbReference type="EMBL" id="BARW01008623">
    <property type="protein sequence ID" value="GAI86124.1"/>
    <property type="molecule type" value="Genomic_DNA"/>
</dbReference>
<dbReference type="InterPro" id="IPR002986">
    <property type="entry name" value="DAP_deCOOHase_LysA"/>
</dbReference>
<accession>X1U1G6</accession>
<dbReference type="PANTHER" id="PTHR43727:SF2">
    <property type="entry name" value="GROUP IV DECARBOXYLASE"/>
    <property type="match status" value="1"/>
</dbReference>
<keyword evidence="4" id="KW-0456">Lyase</keyword>
<dbReference type="PRINTS" id="PR01181">
    <property type="entry name" value="DAPDCRBXLASE"/>
</dbReference>
<name>X1U1G6_9ZZZZ</name>
<feature type="domain" description="Orn/DAP/Arg decarboxylase 2 C-terminal" evidence="5">
    <location>
        <begin position="3"/>
        <end position="78"/>
    </location>
</feature>
<evidence type="ECO:0000256" key="1">
    <source>
        <dbReference type="ARBA" id="ARBA00001933"/>
    </source>
</evidence>
<gene>
    <name evidence="6" type="ORF">S12H4_17601</name>
</gene>
<protein>
    <recommendedName>
        <fullName evidence="5">Orn/DAP/Arg decarboxylase 2 C-terminal domain-containing protein</fullName>
    </recommendedName>
</protein>
<dbReference type="GO" id="GO:0009089">
    <property type="term" value="P:lysine biosynthetic process via diaminopimelate"/>
    <property type="evidence" value="ECO:0007669"/>
    <property type="project" value="InterPro"/>
</dbReference>
<dbReference type="GO" id="GO:0008836">
    <property type="term" value="F:diaminopimelate decarboxylase activity"/>
    <property type="evidence" value="ECO:0007669"/>
    <property type="project" value="InterPro"/>
</dbReference>
<evidence type="ECO:0000256" key="2">
    <source>
        <dbReference type="ARBA" id="ARBA00022793"/>
    </source>
</evidence>
<organism evidence="6">
    <name type="scientific">marine sediment metagenome</name>
    <dbReference type="NCBI Taxonomy" id="412755"/>
    <lineage>
        <taxon>unclassified sequences</taxon>
        <taxon>metagenomes</taxon>
        <taxon>ecological metagenomes</taxon>
    </lineage>
</organism>
<dbReference type="Gene3D" id="2.40.37.10">
    <property type="entry name" value="Lyase, Ornithine Decarboxylase, Chain A, domain 1"/>
    <property type="match status" value="1"/>
</dbReference>
<evidence type="ECO:0000256" key="4">
    <source>
        <dbReference type="ARBA" id="ARBA00023239"/>
    </source>
</evidence>
<dbReference type="InterPro" id="IPR009006">
    <property type="entry name" value="Ala_racemase/Decarboxylase_C"/>
</dbReference>